<evidence type="ECO:0000313" key="1">
    <source>
        <dbReference type="EMBL" id="TYB45033.1"/>
    </source>
</evidence>
<reference evidence="1 2" key="1">
    <citation type="submission" date="2019-08" db="EMBL/GenBank/DDBJ databases">
        <title>Actinomadura sp. nov. CYP1-5 isolated from mountain soil.</title>
        <authorList>
            <person name="Songsumanus A."/>
            <person name="Kuncharoen N."/>
            <person name="Kudo T."/>
            <person name="Yuki M."/>
            <person name="Igarashi Y."/>
            <person name="Tanasupawat S."/>
        </authorList>
    </citation>
    <scope>NUCLEOTIDE SEQUENCE [LARGE SCALE GENOMIC DNA]</scope>
    <source>
        <strain evidence="1 2">JCM 14158</strain>
    </source>
</reference>
<keyword evidence="2" id="KW-1185">Reference proteome</keyword>
<dbReference type="AlphaFoldDB" id="A0A5D0NKP0"/>
<dbReference type="Proteomes" id="UP000323380">
    <property type="component" value="Unassembled WGS sequence"/>
</dbReference>
<proteinExistence type="predicted"/>
<sequence>MRYHVPLGCFRMPETADHRDHLTLFGG</sequence>
<organism evidence="1 2">
    <name type="scientific">Actinomadura chibensis</name>
    <dbReference type="NCBI Taxonomy" id="392828"/>
    <lineage>
        <taxon>Bacteria</taxon>
        <taxon>Bacillati</taxon>
        <taxon>Actinomycetota</taxon>
        <taxon>Actinomycetes</taxon>
        <taxon>Streptosporangiales</taxon>
        <taxon>Thermomonosporaceae</taxon>
        <taxon>Actinomadura</taxon>
    </lineage>
</organism>
<accession>A0A5D0NKP0</accession>
<protein>
    <submittedName>
        <fullName evidence="1">Uncharacterized protein</fullName>
    </submittedName>
</protein>
<name>A0A5D0NKP0_9ACTN</name>
<comment type="caution">
    <text evidence="1">The sequence shown here is derived from an EMBL/GenBank/DDBJ whole genome shotgun (WGS) entry which is preliminary data.</text>
</comment>
<evidence type="ECO:0000313" key="2">
    <source>
        <dbReference type="Proteomes" id="UP000323380"/>
    </source>
</evidence>
<dbReference type="EMBL" id="VSFG01000004">
    <property type="protein sequence ID" value="TYB45033.1"/>
    <property type="molecule type" value="Genomic_DNA"/>
</dbReference>
<gene>
    <name evidence="1" type="ORF">FXF69_22180</name>
</gene>